<proteinExistence type="inferred from homology"/>
<dbReference type="SUPFAM" id="SSF47616">
    <property type="entry name" value="GST C-terminal domain-like"/>
    <property type="match status" value="1"/>
</dbReference>
<comment type="similarity">
    <text evidence="1">Belongs to the GST superfamily. Mu family.</text>
</comment>
<dbReference type="PROSITE" id="PS51354">
    <property type="entry name" value="GLUTAREDOXIN_2"/>
    <property type="match status" value="1"/>
</dbReference>
<dbReference type="OMA" id="DISCLMP"/>
<sequence length="946" mass="106740">MLHLKQGDPEPVVNPDKLTLYDFKFCPFCQRVRYTLDYHHIPYDRVLINLISKPDWYLRLHPERKVPLLRFRGERLVESDLVMRFVDQFNGKPETSLLSICGEEAFQNSLALSAELARPRFRVAYCLDASAADVDEFVAACGKIEAALKRPYLCGDKVSLADLALVPFLNYWHFTMQRLTDLKADTTEEGISTTFPKLCQYREVMLCQPYVAATACDENDYAKFVQFWRAKRKSPWTVLVASRRPHDLGFCCLRPWPRVDQPGVFRQHVWGRRLVVDDDDTDPSHQSTLLVLAHSPVAMPDQTNCAGVPFLLPGIEKEVQGDISCLMPGCRYATVSFLEAKSLNWPFCSTDESFNSPFYPSTKSAAFATLWITFDARSLLPGLHSISCNGITTLRNRIGDLPFLLVQNLSLEPPPPRYSANPPDPPPPQTLSSPGSWSSIKSWVVKASNQSYTLHLLGRYFTSRKTTLPTLLILSFALQLILCLLLALVFHLLAFSPSSQRLCHTYSQSMNQLTLLLRSLRSKNISHSNGSCLVLHHLNKNSRICYAAEGPSQQKPTDVLNSFAALALDSLQHGCVSEFVASSSDYFASELNRLLIWLGSSEPAGWKINRNLSLLMSRFFISHVAAWRVYVHFLIHISSSTIYWIYYIFVVTLHVKYFHLIVFLLSEAFLEVYLNRDNWRNNLVDLFSSSVRLAAALVICFCLDLLVLATLHLSCFYVYTVRVQLLAVAASWRLCRSGSKWNPLRGRVDSIPQNDDIPPVVASAVLVSEEMEGEEESVENAPMPSSQSRHLDRVFVATFLGVATGLCLLPTTVAFYATFSVVSLQAANILETYRIHHQRHIYIVLVCVKAILTRIVCVILAFPLGAVVSWSLDNASTRTNLVITTPILDSVRVPFLSMELVRGSLRDTVKRHSLFDTEKLFGKRYTVGTVLKRLVCANLLYPLSED</sequence>
<evidence type="ECO:0000256" key="1">
    <source>
        <dbReference type="ARBA" id="ARBA00005861"/>
    </source>
</evidence>
<keyword evidence="8" id="KW-1185">Reference proteome</keyword>
<evidence type="ECO:0000259" key="6">
    <source>
        <dbReference type="PROSITE" id="PS50405"/>
    </source>
</evidence>
<dbReference type="GO" id="GO:0005737">
    <property type="term" value="C:cytoplasm"/>
    <property type="evidence" value="ECO:0007669"/>
    <property type="project" value="TreeGrafter"/>
</dbReference>
<dbReference type="KEGG" id="egl:EGR_03311"/>
<dbReference type="PROSITE" id="PS50404">
    <property type="entry name" value="GST_NTER"/>
    <property type="match status" value="1"/>
</dbReference>
<name>W6UJQ3_ECHGR</name>
<feature type="domain" description="GST N-terminal" evidence="5">
    <location>
        <begin position="16"/>
        <end position="94"/>
    </location>
</feature>
<dbReference type="InterPro" id="IPR007720">
    <property type="entry name" value="PigQ/GPI1"/>
</dbReference>
<dbReference type="InterPro" id="IPR050983">
    <property type="entry name" value="GST_Omega/HSP26"/>
</dbReference>
<dbReference type="SUPFAM" id="SSF52833">
    <property type="entry name" value="Thioredoxin-like"/>
    <property type="match status" value="1"/>
</dbReference>
<gene>
    <name evidence="7" type="ORF">EGR_03311</name>
</gene>
<dbReference type="SFLD" id="SFLDS00019">
    <property type="entry name" value="Glutathione_Transferase_(cytos"/>
    <property type="match status" value="1"/>
</dbReference>
<dbReference type="PROSITE" id="PS00195">
    <property type="entry name" value="GLUTAREDOXIN_1"/>
    <property type="match status" value="1"/>
</dbReference>
<dbReference type="Pfam" id="PF13417">
    <property type="entry name" value="GST_N_3"/>
    <property type="match status" value="1"/>
</dbReference>
<dbReference type="PANTHER" id="PTHR43968">
    <property type="match status" value="1"/>
</dbReference>
<dbReference type="Pfam" id="PF05024">
    <property type="entry name" value="Gpi1"/>
    <property type="match status" value="2"/>
</dbReference>
<evidence type="ECO:0000256" key="4">
    <source>
        <dbReference type="SAM" id="Phobius"/>
    </source>
</evidence>
<feature type="region of interest" description="Disordered" evidence="3">
    <location>
        <begin position="415"/>
        <end position="434"/>
    </location>
</feature>
<dbReference type="STRING" id="6210.W6UJQ3"/>
<dbReference type="Gene3D" id="1.20.1050.10">
    <property type="match status" value="1"/>
</dbReference>
<dbReference type="CTD" id="36339026"/>
<keyword evidence="4" id="KW-0812">Transmembrane</keyword>
<dbReference type="GO" id="GO:0006506">
    <property type="term" value="P:GPI anchor biosynthetic process"/>
    <property type="evidence" value="ECO:0007669"/>
    <property type="project" value="InterPro"/>
</dbReference>
<evidence type="ECO:0000313" key="8">
    <source>
        <dbReference type="Proteomes" id="UP000019149"/>
    </source>
</evidence>
<feature type="transmembrane region" description="Helical" evidence="4">
    <location>
        <begin position="841"/>
        <end position="868"/>
    </location>
</feature>
<keyword evidence="7" id="KW-0808">Transferase</keyword>
<dbReference type="GO" id="GO:0016757">
    <property type="term" value="F:glycosyltransferase activity"/>
    <property type="evidence" value="ECO:0007669"/>
    <property type="project" value="UniProtKB-KW"/>
</dbReference>
<evidence type="ECO:0000256" key="2">
    <source>
        <dbReference type="ARBA" id="ARBA00011067"/>
    </source>
</evidence>
<feature type="transmembrane region" description="Helical" evidence="4">
    <location>
        <begin position="794"/>
        <end position="821"/>
    </location>
</feature>
<organism evidence="7 8">
    <name type="scientific">Echinococcus granulosus</name>
    <name type="common">Hydatid tapeworm</name>
    <dbReference type="NCBI Taxonomy" id="6210"/>
    <lineage>
        <taxon>Eukaryota</taxon>
        <taxon>Metazoa</taxon>
        <taxon>Spiralia</taxon>
        <taxon>Lophotrochozoa</taxon>
        <taxon>Platyhelminthes</taxon>
        <taxon>Cestoda</taxon>
        <taxon>Eucestoda</taxon>
        <taxon>Cyclophyllidea</taxon>
        <taxon>Taeniidae</taxon>
        <taxon>Echinococcus</taxon>
        <taxon>Echinococcus granulosus group</taxon>
    </lineage>
</organism>
<dbReference type="GO" id="GO:0016020">
    <property type="term" value="C:membrane"/>
    <property type="evidence" value="ECO:0007669"/>
    <property type="project" value="InterPro"/>
</dbReference>
<feature type="transmembrane region" description="Helical" evidence="4">
    <location>
        <begin position="691"/>
        <end position="710"/>
    </location>
</feature>
<dbReference type="InterPro" id="IPR011767">
    <property type="entry name" value="GLR_AS"/>
</dbReference>
<dbReference type="Gene3D" id="3.40.30.10">
    <property type="entry name" value="Glutaredoxin"/>
    <property type="match status" value="1"/>
</dbReference>
<comment type="similarity">
    <text evidence="2">Belongs to the GST superfamily. Omega family.</text>
</comment>
<dbReference type="PROSITE" id="PS50405">
    <property type="entry name" value="GST_CTER"/>
    <property type="match status" value="1"/>
</dbReference>
<dbReference type="AlphaFoldDB" id="W6UJQ3"/>
<dbReference type="SFLD" id="SFLDG00358">
    <property type="entry name" value="Main_(cytGST)"/>
    <property type="match status" value="1"/>
</dbReference>
<dbReference type="InterPro" id="IPR036282">
    <property type="entry name" value="Glutathione-S-Trfase_C_sf"/>
</dbReference>
<keyword evidence="4" id="KW-0472">Membrane</keyword>
<dbReference type="OrthoDB" id="70250at2759"/>
<keyword evidence="7" id="KW-0328">Glycosyltransferase</keyword>
<dbReference type="InterPro" id="IPR036249">
    <property type="entry name" value="Thioredoxin-like_sf"/>
</dbReference>
<dbReference type="InterPro" id="IPR010987">
    <property type="entry name" value="Glutathione-S-Trfase_C-like"/>
</dbReference>
<dbReference type="InterPro" id="IPR004045">
    <property type="entry name" value="Glutathione_S-Trfase_N"/>
</dbReference>
<dbReference type="Pfam" id="PF13410">
    <property type="entry name" value="GST_C_2"/>
    <property type="match status" value="1"/>
</dbReference>
<comment type="caution">
    <text evidence="7">The sequence shown here is derived from an EMBL/GenBank/DDBJ whole genome shotgun (WGS) entry which is preliminary data.</text>
</comment>
<dbReference type="GeneID" id="36339026"/>
<accession>W6UJQ3</accession>
<dbReference type="Proteomes" id="UP000019149">
    <property type="component" value="Unassembled WGS sequence"/>
</dbReference>
<dbReference type="PANTHER" id="PTHR43968:SF6">
    <property type="entry name" value="GLUTATHIONE S-TRANSFERASE OMEGA"/>
    <property type="match status" value="1"/>
</dbReference>
<evidence type="ECO:0000259" key="5">
    <source>
        <dbReference type="PROSITE" id="PS50404"/>
    </source>
</evidence>
<dbReference type="EMBL" id="APAU02000017">
    <property type="protein sequence ID" value="EUB61765.1"/>
    <property type="molecule type" value="Genomic_DNA"/>
</dbReference>
<evidence type="ECO:0000256" key="3">
    <source>
        <dbReference type="SAM" id="MobiDB-lite"/>
    </source>
</evidence>
<dbReference type="InterPro" id="IPR040079">
    <property type="entry name" value="Glutathione_S-Trfase"/>
</dbReference>
<feature type="transmembrane region" description="Helical" evidence="4">
    <location>
        <begin position="471"/>
        <end position="495"/>
    </location>
</feature>
<feature type="compositionally biased region" description="Pro residues" evidence="3">
    <location>
        <begin position="415"/>
        <end position="429"/>
    </location>
</feature>
<keyword evidence="4" id="KW-1133">Transmembrane helix</keyword>
<evidence type="ECO:0000313" key="7">
    <source>
        <dbReference type="EMBL" id="EUB61765.1"/>
    </source>
</evidence>
<dbReference type="RefSeq" id="XP_024352961.1">
    <property type="nucleotide sequence ID" value="XM_024492560.1"/>
</dbReference>
<feature type="domain" description="GST C-terminal" evidence="6">
    <location>
        <begin position="75"/>
        <end position="234"/>
    </location>
</feature>
<reference evidence="7 8" key="1">
    <citation type="journal article" date="2013" name="Nat. Genet.">
        <title>The genome of the hydatid tapeworm Echinococcus granulosus.</title>
        <authorList>
            <person name="Zheng H."/>
            <person name="Zhang W."/>
            <person name="Zhang L."/>
            <person name="Zhang Z."/>
            <person name="Li J."/>
            <person name="Lu G."/>
            <person name="Zhu Y."/>
            <person name="Wang Y."/>
            <person name="Huang Y."/>
            <person name="Liu J."/>
            <person name="Kang H."/>
            <person name="Chen J."/>
            <person name="Wang L."/>
            <person name="Chen A."/>
            <person name="Yu S."/>
            <person name="Gao Z."/>
            <person name="Jin L."/>
            <person name="Gu W."/>
            <person name="Wang Z."/>
            <person name="Zhao L."/>
            <person name="Shi B."/>
            <person name="Wen H."/>
            <person name="Lin R."/>
            <person name="Jones M.K."/>
            <person name="Brejova B."/>
            <person name="Vinar T."/>
            <person name="Zhao G."/>
            <person name="McManus D.P."/>
            <person name="Chen Z."/>
            <person name="Zhou Y."/>
            <person name="Wang S."/>
        </authorList>
    </citation>
    <scope>NUCLEOTIDE SEQUENCE [LARGE SCALE GENOMIC DNA]</scope>
</reference>
<protein>
    <submittedName>
        <fullName evidence="7">Phosphatidylinositol N-acetylglucosaminyltransferase subunit Q</fullName>
    </submittedName>
</protein>
<dbReference type="GO" id="GO:0004364">
    <property type="term" value="F:glutathione transferase activity"/>
    <property type="evidence" value="ECO:0007669"/>
    <property type="project" value="UniProtKB-EC"/>
</dbReference>